<feature type="transmembrane region" description="Helical" evidence="7">
    <location>
        <begin position="254"/>
        <end position="276"/>
    </location>
</feature>
<feature type="transmembrane region" description="Helical" evidence="7">
    <location>
        <begin position="146"/>
        <end position="168"/>
    </location>
</feature>
<gene>
    <name evidence="9" type="ORF">N7515_001936</name>
</gene>
<dbReference type="EMBL" id="JAPQKL010000002">
    <property type="protein sequence ID" value="KAJ5143149.1"/>
    <property type="molecule type" value="Genomic_DNA"/>
</dbReference>
<dbReference type="GeneID" id="81401850"/>
<dbReference type="OrthoDB" id="5401779at2759"/>
<dbReference type="PANTHER" id="PTHR33048">
    <property type="entry name" value="PTH11-LIKE INTEGRAL MEMBRANE PROTEIN (AFU_ORTHOLOGUE AFUA_5G11245)"/>
    <property type="match status" value="1"/>
</dbReference>
<feature type="domain" description="Rhodopsin" evidence="8">
    <location>
        <begin position="52"/>
        <end position="280"/>
    </location>
</feature>
<dbReference type="Pfam" id="PF20684">
    <property type="entry name" value="Fung_rhodopsin"/>
    <property type="match status" value="1"/>
</dbReference>
<dbReference type="AlphaFoldDB" id="A0A9W9HAX9"/>
<comment type="similarity">
    <text evidence="5">Belongs to the SAT4 family.</text>
</comment>
<feature type="compositionally biased region" description="Polar residues" evidence="6">
    <location>
        <begin position="309"/>
        <end position="319"/>
    </location>
</feature>
<feature type="transmembrane region" description="Helical" evidence="7">
    <location>
        <begin position="67"/>
        <end position="89"/>
    </location>
</feature>
<keyword evidence="10" id="KW-1185">Reference proteome</keyword>
<evidence type="ECO:0000256" key="1">
    <source>
        <dbReference type="ARBA" id="ARBA00004141"/>
    </source>
</evidence>
<reference evidence="9" key="2">
    <citation type="journal article" date="2023" name="IMA Fungus">
        <title>Comparative genomic study of the Penicillium genus elucidates a diverse pangenome and 15 lateral gene transfer events.</title>
        <authorList>
            <person name="Petersen C."/>
            <person name="Sorensen T."/>
            <person name="Nielsen M.R."/>
            <person name="Sondergaard T.E."/>
            <person name="Sorensen J.L."/>
            <person name="Fitzpatrick D.A."/>
            <person name="Frisvad J.C."/>
            <person name="Nielsen K.L."/>
        </authorList>
    </citation>
    <scope>NUCLEOTIDE SEQUENCE</scope>
    <source>
        <strain evidence="9">IBT 22155</strain>
    </source>
</reference>
<evidence type="ECO:0000256" key="7">
    <source>
        <dbReference type="SAM" id="Phobius"/>
    </source>
</evidence>
<comment type="caution">
    <text evidence="9">The sequence shown here is derived from an EMBL/GenBank/DDBJ whole genome shotgun (WGS) entry which is preliminary data.</text>
</comment>
<dbReference type="InterPro" id="IPR052337">
    <property type="entry name" value="SAT4-like"/>
</dbReference>
<reference evidence="9" key="1">
    <citation type="submission" date="2022-11" db="EMBL/GenBank/DDBJ databases">
        <authorList>
            <person name="Petersen C."/>
        </authorList>
    </citation>
    <scope>NUCLEOTIDE SEQUENCE</scope>
    <source>
        <strain evidence="9">IBT 22155</strain>
    </source>
</reference>
<keyword evidence="2 7" id="KW-0812">Transmembrane</keyword>
<proteinExistence type="inferred from homology"/>
<dbReference type="PANTHER" id="PTHR33048:SF129">
    <property type="entry name" value="INTEGRAL MEMBRANE PROTEIN-RELATED"/>
    <property type="match status" value="1"/>
</dbReference>
<evidence type="ECO:0000256" key="2">
    <source>
        <dbReference type="ARBA" id="ARBA00022692"/>
    </source>
</evidence>
<evidence type="ECO:0000256" key="6">
    <source>
        <dbReference type="SAM" id="MobiDB-lite"/>
    </source>
</evidence>
<name>A0A9W9HAX9_9EURO</name>
<evidence type="ECO:0000313" key="10">
    <source>
        <dbReference type="Proteomes" id="UP001149079"/>
    </source>
</evidence>
<feature type="transmembrane region" description="Helical" evidence="7">
    <location>
        <begin position="36"/>
        <end position="55"/>
    </location>
</feature>
<feature type="transmembrane region" description="Helical" evidence="7">
    <location>
        <begin position="221"/>
        <end position="242"/>
    </location>
</feature>
<evidence type="ECO:0000256" key="3">
    <source>
        <dbReference type="ARBA" id="ARBA00022989"/>
    </source>
</evidence>
<dbReference type="GO" id="GO:0016020">
    <property type="term" value="C:membrane"/>
    <property type="evidence" value="ECO:0007669"/>
    <property type="project" value="UniProtKB-SubCell"/>
</dbReference>
<dbReference type="RefSeq" id="XP_056524793.1">
    <property type="nucleotide sequence ID" value="XM_056662680.1"/>
</dbReference>
<keyword evidence="3 7" id="KW-1133">Transmembrane helix</keyword>
<feature type="transmembrane region" description="Helical" evidence="7">
    <location>
        <begin position="188"/>
        <end position="209"/>
    </location>
</feature>
<evidence type="ECO:0000313" key="9">
    <source>
        <dbReference type="EMBL" id="KAJ5143149.1"/>
    </source>
</evidence>
<dbReference type="InterPro" id="IPR049326">
    <property type="entry name" value="Rhodopsin_dom_fungi"/>
</dbReference>
<accession>A0A9W9HAX9</accession>
<keyword evidence="4 7" id="KW-0472">Membrane</keyword>
<sequence>MADAMMDPATTPGMPPPAGQVSDFNAPYNSLQNGTVIAFGITYFIATAFLGLRYFQAFKLTKKLEVDLVIITISYGMALLYFVTMVNLMNNGWGKHQWDVSLATLAEFNKGLLINTVTYLITPAITKMAILSVLYRINPSTGYRIIVVTVAIATFAYTLALCIITGAPCNPLHAGTTKCLENVALSQAVLNIASDLAVIILPIPTIYGLHFSTKQKLTVGGLLALGSGVIVCSIARLPYVLLLGQTKDLTYTEAILGVWSIVEVNLGIICACAMRFKRLIAVYLPRLSLFSSHNRTHPKGKMTGDVSVDQFQPTSSRGRQSYQLYSVQDGSTEHVAGVKDISVLTTFNVDEERTDAYGDNDSGHKILA</sequence>
<evidence type="ECO:0000259" key="8">
    <source>
        <dbReference type="Pfam" id="PF20684"/>
    </source>
</evidence>
<feature type="transmembrane region" description="Helical" evidence="7">
    <location>
        <begin position="112"/>
        <end position="134"/>
    </location>
</feature>
<comment type="subcellular location">
    <subcellularLocation>
        <location evidence="1">Membrane</location>
        <topology evidence="1">Multi-pass membrane protein</topology>
    </subcellularLocation>
</comment>
<organism evidence="9 10">
    <name type="scientific">Penicillium bovifimosum</name>
    <dbReference type="NCBI Taxonomy" id="126998"/>
    <lineage>
        <taxon>Eukaryota</taxon>
        <taxon>Fungi</taxon>
        <taxon>Dikarya</taxon>
        <taxon>Ascomycota</taxon>
        <taxon>Pezizomycotina</taxon>
        <taxon>Eurotiomycetes</taxon>
        <taxon>Eurotiomycetidae</taxon>
        <taxon>Eurotiales</taxon>
        <taxon>Aspergillaceae</taxon>
        <taxon>Penicillium</taxon>
    </lineage>
</organism>
<dbReference type="Proteomes" id="UP001149079">
    <property type="component" value="Unassembled WGS sequence"/>
</dbReference>
<evidence type="ECO:0000256" key="4">
    <source>
        <dbReference type="ARBA" id="ARBA00023136"/>
    </source>
</evidence>
<protein>
    <recommendedName>
        <fullName evidence="8">Rhodopsin domain-containing protein</fullName>
    </recommendedName>
</protein>
<evidence type="ECO:0000256" key="5">
    <source>
        <dbReference type="ARBA" id="ARBA00038359"/>
    </source>
</evidence>
<feature type="region of interest" description="Disordered" evidence="6">
    <location>
        <begin position="298"/>
        <end position="319"/>
    </location>
</feature>